<dbReference type="FunFam" id="3.40.309.10:FF:000009">
    <property type="entry name" value="Aldehyde dehydrogenase A"/>
    <property type="match status" value="1"/>
</dbReference>
<accession>A0A4E0Q9Q1</accession>
<dbReference type="PROSITE" id="PS00070">
    <property type="entry name" value="ALDEHYDE_DEHYDR_CYS"/>
    <property type="match status" value="1"/>
</dbReference>
<sequence>MKAIQSINPATGKVIGKVDMHTDEQVNRILKGSVEAFKKWKRTDVSERNELLHRFADLLRKNKQQYGELISTEMGKVIKQAVPEVSKCADMFDYFADNAESILEPEPAQADSCDSMIHYEPMGTILAIKPWNFPFWQVLSAASHILAGGNVMLLKHSSYVPMCALEIKNIFTEAGFPEGVFQTLIIDANTASSLISRDEVRAVSFTGGHDAGVKVAGNAARNMKKLVLELGGSDPFIILDDANVKMAAKVGVPSRFINTGQTCIAAKRFIVMEDVAEEFTERFVEGTTDLNIGDPMDPETDIGPMVRNEQMLILEEQVGDAISKGAKPLIPGGRMASKGYMYSPTVLSNVSRNMKVMREETFGPVAPIITVKTEDEAIELANDSEFGLGASVWSQDRNRAMRIASELETGMVGVNSFCTPQACLPFGGVKKSGMGRELSKHGFYEFMNIKSIKIL</sequence>
<keyword evidence="2" id="KW-0521">NADP</keyword>
<dbReference type="SUPFAM" id="SSF53720">
    <property type="entry name" value="ALDH-like"/>
    <property type="match status" value="1"/>
</dbReference>
<dbReference type="CDD" id="cd07100">
    <property type="entry name" value="ALDH_SSADH1_GabD1"/>
    <property type="match status" value="1"/>
</dbReference>
<dbReference type="InterPro" id="IPR016163">
    <property type="entry name" value="Ald_DH_C"/>
</dbReference>
<dbReference type="PANTHER" id="PTHR43217:SF1">
    <property type="entry name" value="SUCCINATE SEMIALDEHYDE DEHYDROGENASE [NAD(P)+] SAD"/>
    <property type="match status" value="1"/>
</dbReference>
<dbReference type="GO" id="GO:0004777">
    <property type="term" value="F:succinate-semialdehyde dehydrogenase (NAD+) activity"/>
    <property type="evidence" value="ECO:0007669"/>
    <property type="project" value="TreeGrafter"/>
</dbReference>
<dbReference type="Gene3D" id="3.40.309.10">
    <property type="entry name" value="Aldehyde Dehydrogenase, Chain A, domain 2"/>
    <property type="match status" value="1"/>
</dbReference>
<dbReference type="OrthoDB" id="6342at2157"/>
<dbReference type="Gene3D" id="3.40.605.10">
    <property type="entry name" value="Aldehyde Dehydrogenase, Chain A, domain 1"/>
    <property type="match status" value="1"/>
</dbReference>
<feature type="domain" description="Aldehyde dehydrogenase" evidence="4">
    <location>
        <begin position="3"/>
        <end position="452"/>
    </location>
</feature>
<dbReference type="EMBL" id="PGGK01000007">
    <property type="protein sequence ID" value="TGC08982.1"/>
    <property type="molecule type" value="Genomic_DNA"/>
</dbReference>
<organism evidence="5 6">
    <name type="scientific">Methanolobus halotolerans</name>
    <dbReference type="NCBI Taxonomy" id="2052935"/>
    <lineage>
        <taxon>Archaea</taxon>
        <taxon>Methanobacteriati</taxon>
        <taxon>Methanobacteriota</taxon>
        <taxon>Stenosarchaea group</taxon>
        <taxon>Methanomicrobia</taxon>
        <taxon>Methanosarcinales</taxon>
        <taxon>Methanosarcinaceae</taxon>
        <taxon>Methanolobus</taxon>
    </lineage>
</organism>
<dbReference type="AlphaFoldDB" id="A0A4E0Q9Q1"/>
<evidence type="ECO:0000313" key="6">
    <source>
        <dbReference type="Proteomes" id="UP000297295"/>
    </source>
</evidence>
<reference evidence="5 6" key="1">
    <citation type="submission" date="2017-11" db="EMBL/GenBank/DDBJ databases">
        <title>Isolation and Characterization of Methanogenic Archaea from Saline Meromictic Lake at Siberia.</title>
        <authorList>
            <person name="Shen Y."/>
            <person name="Huang H.-H."/>
            <person name="Lai M.-C."/>
            <person name="Chen S.-C."/>
        </authorList>
    </citation>
    <scope>NUCLEOTIDE SEQUENCE [LARGE SCALE GENOMIC DNA]</scope>
    <source>
        <strain evidence="5 6">SY-01</strain>
    </source>
</reference>
<dbReference type="InterPro" id="IPR015590">
    <property type="entry name" value="Aldehyde_DH_dom"/>
</dbReference>
<proteinExistence type="inferred from homology"/>
<dbReference type="FunFam" id="3.40.605.10:FF:000012">
    <property type="entry name" value="NAD-dependent succinate-semialdehyde dehydrogenase"/>
    <property type="match status" value="1"/>
</dbReference>
<evidence type="ECO:0000313" key="5">
    <source>
        <dbReference type="EMBL" id="TGC08982.1"/>
    </source>
</evidence>
<evidence type="ECO:0000256" key="3">
    <source>
        <dbReference type="ARBA" id="ARBA00023002"/>
    </source>
</evidence>
<comment type="caution">
    <text evidence="5">The sequence shown here is derived from an EMBL/GenBank/DDBJ whole genome shotgun (WGS) entry which is preliminary data.</text>
</comment>
<dbReference type="InterPro" id="IPR047110">
    <property type="entry name" value="GABD/Sad-like"/>
</dbReference>
<dbReference type="InterPro" id="IPR016161">
    <property type="entry name" value="Ald_DH/histidinol_DH"/>
</dbReference>
<keyword evidence="3" id="KW-0560">Oxidoreductase</keyword>
<dbReference type="PANTHER" id="PTHR43217">
    <property type="entry name" value="SUCCINATE SEMIALDEHYDE DEHYDROGENASE [NAD(P)+] SAD"/>
    <property type="match status" value="1"/>
</dbReference>
<dbReference type="Pfam" id="PF00171">
    <property type="entry name" value="Aldedh"/>
    <property type="match status" value="1"/>
</dbReference>
<evidence type="ECO:0000259" key="4">
    <source>
        <dbReference type="Pfam" id="PF00171"/>
    </source>
</evidence>
<dbReference type="GO" id="GO:0004030">
    <property type="term" value="F:aldehyde dehydrogenase [NAD(P)+] activity"/>
    <property type="evidence" value="ECO:0007669"/>
    <property type="project" value="InterPro"/>
</dbReference>
<comment type="similarity">
    <text evidence="1">Belongs to the aldehyde dehydrogenase family.</text>
</comment>
<dbReference type="InterPro" id="IPR016160">
    <property type="entry name" value="Ald_DH_CS_CYS"/>
</dbReference>
<dbReference type="RefSeq" id="WP_135389809.1">
    <property type="nucleotide sequence ID" value="NZ_PGGK01000007.1"/>
</dbReference>
<protein>
    <submittedName>
        <fullName evidence="5">Succinate-semialdehyde dehydrogenase</fullName>
    </submittedName>
</protein>
<dbReference type="InterPro" id="IPR044148">
    <property type="entry name" value="ALDH_GabD1-like"/>
</dbReference>
<keyword evidence="6" id="KW-1185">Reference proteome</keyword>
<name>A0A4E0Q9Q1_9EURY</name>
<evidence type="ECO:0000256" key="2">
    <source>
        <dbReference type="ARBA" id="ARBA00022857"/>
    </source>
</evidence>
<gene>
    <name evidence="5" type="ORF">CUN85_08095</name>
</gene>
<dbReference type="Proteomes" id="UP000297295">
    <property type="component" value="Unassembled WGS sequence"/>
</dbReference>
<dbReference type="InterPro" id="IPR016162">
    <property type="entry name" value="Ald_DH_N"/>
</dbReference>
<evidence type="ECO:0000256" key="1">
    <source>
        <dbReference type="ARBA" id="ARBA00009986"/>
    </source>
</evidence>